<dbReference type="OrthoDB" id="5135119at2759"/>
<accession>A0A0C3AHL5</accession>
<evidence type="ECO:0000256" key="1">
    <source>
        <dbReference type="ARBA" id="ARBA00022801"/>
    </source>
</evidence>
<keyword evidence="4" id="KW-1185">Reference proteome</keyword>
<dbReference type="HOGENOM" id="CLU_029943_2_1_1"/>
<sequence>MMENHSFDNMIGMLGRGDGFTLGPDGKPTAMNPYANGTIQHAFRMPNTCQLQSQPSQTWFASHNSFSNGTNNGFVSTPINVNSSVINGAVTMGHYTEEDLPTTYSLAKQFPIADRWFSSALAPTFTNRMFLLAGTSMGITSDDMDQSTILPPRGTIVNMLDNFNISWKDYVSEFPSGSSLEIIPLSDNLTAAANNKLFPEFFTDAAAGKLPRFSFLEPNYTGTSQENPQNVANGDSFISDVVNAIGNSPLWSKTIFILTYDEQRGYSDHVIPPAALRPDGVLPIVSPDEFIYEGFQRYGFRVPTLVVSPYAKKDFVSSMVYDHTSILSFIEKKHNLPAMTFRDANANDMMDFIDIEAMERKRPNFPKMPPLAPPENTTAALACSLTGLGVIPPPGTTSPPNDHGGNHGSDDHHNHQ</sequence>
<evidence type="ECO:0000313" key="3">
    <source>
        <dbReference type="EMBL" id="KIM73308.1"/>
    </source>
</evidence>
<dbReference type="GO" id="GO:0009395">
    <property type="term" value="P:phospholipid catabolic process"/>
    <property type="evidence" value="ECO:0007669"/>
    <property type="project" value="TreeGrafter"/>
</dbReference>
<dbReference type="InterPro" id="IPR007312">
    <property type="entry name" value="Phosphoesterase"/>
</dbReference>
<feature type="region of interest" description="Disordered" evidence="2">
    <location>
        <begin position="389"/>
        <end position="416"/>
    </location>
</feature>
<dbReference type="AlphaFoldDB" id="A0A0C3AHL5"/>
<proteinExistence type="predicted"/>
<evidence type="ECO:0000313" key="4">
    <source>
        <dbReference type="Proteomes" id="UP000054166"/>
    </source>
</evidence>
<dbReference type="Gene3D" id="3.40.720.10">
    <property type="entry name" value="Alkaline Phosphatase, subunit A"/>
    <property type="match status" value="2"/>
</dbReference>
<dbReference type="STRING" id="765440.A0A0C3AHL5"/>
<reference evidence="4" key="2">
    <citation type="submission" date="2015-01" db="EMBL/GenBank/DDBJ databases">
        <title>Evolutionary Origins and Diversification of the Mycorrhizal Mutualists.</title>
        <authorList>
            <consortium name="DOE Joint Genome Institute"/>
            <consortium name="Mycorrhizal Genomics Consortium"/>
            <person name="Kohler A."/>
            <person name="Kuo A."/>
            <person name="Nagy L.G."/>
            <person name="Floudas D."/>
            <person name="Copeland A."/>
            <person name="Barry K.W."/>
            <person name="Cichocki N."/>
            <person name="Veneault-Fourrey C."/>
            <person name="LaButti K."/>
            <person name="Lindquist E.A."/>
            <person name="Lipzen A."/>
            <person name="Lundell T."/>
            <person name="Morin E."/>
            <person name="Murat C."/>
            <person name="Riley R."/>
            <person name="Ohm R."/>
            <person name="Sun H."/>
            <person name="Tunlid A."/>
            <person name="Henrissat B."/>
            <person name="Grigoriev I.V."/>
            <person name="Hibbett D.S."/>
            <person name="Martin F."/>
        </authorList>
    </citation>
    <scope>NUCLEOTIDE SEQUENCE [LARGE SCALE GENOMIC DNA]</scope>
    <source>
        <strain evidence="4">F 1598</strain>
    </source>
</reference>
<evidence type="ECO:0008006" key="5">
    <source>
        <dbReference type="Google" id="ProtNLM"/>
    </source>
</evidence>
<dbReference type="InterPro" id="IPR017850">
    <property type="entry name" value="Alkaline_phosphatase_core_sf"/>
</dbReference>
<dbReference type="PANTHER" id="PTHR31956">
    <property type="entry name" value="NON-SPECIFIC PHOSPHOLIPASE C4-RELATED"/>
    <property type="match status" value="1"/>
</dbReference>
<dbReference type="EMBL" id="KN833086">
    <property type="protein sequence ID" value="KIM73308.1"/>
    <property type="molecule type" value="Genomic_DNA"/>
</dbReference>
<protein>
    <recommendedName>
        <fullName evidence="5">Phosphoesterase</fullName>
    </recommendedName>
</protein>
<organism evidence="3 4">
    <name type="scientific">Piloderma croceum (strain F 1598)</name>
    <dbReference type="NCBI Taxonomy" id="765440"/>
    <lineage>
        <taxon>Eukaryota</taxon>
        <taxon>Fungi</taxon>
        <taxon>Dikarya</taxon>
        <taxon>Basidiomycota</taxon>
        <taxon>Agaricomycotina</taxon>
        <taxon>Agaricomycetes</taxon>
        <taxon>Agaricomycetidae</taxon>
        <taxon>Atheliales</taxon>
        <taxon>Atheliaceae</taxon>
        <taxon>Piloderma</taxon>
    </lineage>
</organism>
<reference evidence="3 4" key="1">
    <citation type="submission" date="2014-04" db="EMBL/GenBank/DDBJ databases">
        <authorList>
            <consortium name="DOE Joint Genome Institute"/>
            <person name="Kuo A."/>
            <person name="Tarkka M."/>
            <person name="Buscot F."/>
            <person name="Kohler A."/>
            <person name="Nagy L.G."/>
            <person name="Floudas D."/>
            <person name="Copeland A."/>
            <person name="Barry K.W."/>
            <person name="Cichocki N."/>
            <person name="Veneault-Fourrey C."/>
            <person name="LaButti K."/>
            <person name="Lindquist E.A."/>
            <person name="Lipzen A."/>
            <person name="Lundell T."/>
            <person name="Morin E."/>
            <person name="Murat C."/>
            <person name="Sun H."/>
            <person name="Tunlid A."/>
            <person name="Henrissat B."/>
            <person name="Grigoriev I.V."/>
            <person name="Hibbett D.S."/>
            <person name="Martin F."/>
            <person name="Nordberg H.P."/>
            <person name="Cantor M.N."/>
            <person name="Hua S.X."/>
        </authorList>
    </citation>
    <scope>NUCLEOTIDE SEQUENCE [LARGE SCALE GENOMIC DNA]</scope>
    <source>
        <strain evidence="3 4">F 1598</strain>
    </source>
</reference>
<gene>
    <name evidence="3" type="ORF">PILCRDRAFT_730095</name>
</gene>
<dbReference type="InParanoid" id="A0A0C3AHL5"/>
<dbReference type="Pfam" id="PF04185">
    <property type="entry name" value="Phosphoesterase"/>
    <property type="match status" value="1"/>
</dbReference>
<name>A0A0C3AHL5_PILCF</name>
<evidence type="ECO:0000256" key="2">
    <source>
        <dbReference type="SAM" id="MobiDB-lite"/>
    </source>
</evidence>
<dbReference type="PANTHER" id="PTHR31956:SF1">
    <property type="entry name" value="NON-SPECIFIC PHOSPHOLIPASE C1"/>
    <property type="match status" value="1"/>
</dbReference>
<keyword evidence="1" id="KW-0378">Hydrolase</keyword>
<dbReference type="GO" id="GO:0042578">
    <property type="term" value="F:phosphoric ester hydrolase activity"/>
    <property type="evidence" value="ECO:0007669"/>
    <property type="project" value="UniProtKB-ARBA"/>
</dbReference>
<dbReference type="Proteomes" id="UP000054166">
    <property type="component" value="Unassembled WGS sequence"/>
</dbReference>
<feature type="compositionally biased region" description="Basic and acidic residues" evidence="2">
    <location>
        <begin position="404"/>
        <end position="416"/>
    </location>
</feature>